<dbReference type="Pfam" id="PF04909">
    <property type="entry name" value="Amidohydro_2"/>
    <property type="match status" value="1"/>
</dbReference>
<dbReference type="AlphaFoldDB" id="A0AA42CI66"/>
<reference evidence="3" key="2">
    <citation type="submission" date="2022-10" db="EMBL/GenBank/DDBJ databases">
        <authorList>
            <person name="Trinh H.N."/>
        </authorList>
    </citation>
    <scope>NUCLEOTIDE SEQUENCE</scope>
    <source>
        <strain evidence="3">RN2-1</strain>
    </source>
</reference>
<reference evidence="3" key="1">
    <citation type="submission" date="2022-09" db="EMBL/GenBank/DDBJ databases">
        <title>Rhodovastum sp. nov. RN2-1 isolated from soil in Seongnam, South Korea.</title>
        <authorList>
            <person name="Le N.T."/>
        </authorList>
    </citation>
    <scope>NUCLEOTIDE SEQUENCE</scope>
    <source>
        <strain evidence="3">RN2-1</strain>
    </source>
</reference>
<gene>
    <name evidence="3" type="ORF">OL599_13715</name>
</gene>
<dbReference type="InterPro" id="IPR032466">
    <property type="entry name" value="Metal_Hydrolase"/>
</dbReference>
<dbReference type="InterPro" id="IPR006680">
    <property type="entry name" value="Amidohydro-rel"/>
</dbReference>
<sequence>MKGVTPGGIDCDVHPAVPGMAALLPYLDDYWREQVVTRGIDGLGLASFPPGIAANGRADWRPPKGLPGGDLEMLRAQALGAFGTKAAICNPLYGVQALHNPHFATALARAMNDWMAAEWLDREPRLRASIVIAPQDPEQAVAEIDRRASDRRFVQVLLLAMGETLLGKRVHWPIYAAAERHGLPIGIHAGSTAHHATTGNGWPSYYIEDYAAQAQAFQAQLLSLVHEGVFVKYPGLTVVLIESGFTWLPGFMWRANKTWRGVRAEVPWVDRPPAELIRDHVRVTLQPTDAPPDAASLEKVIDQIGSDRMLLFSTDYPHWHFEGMKAFPAGFPAGLKQRVLVDNPLATYPRLKETLQ</sequence>
<comment type="caution">
    <text evidence="3">The sequence shown here is derived from an EMBL/GenBank/DDBJ whole genome shotgun (WGS) entry which is preliminary data.</text>
</comment>
<keyword evidence="1" id="KW-0456">Lyase</keyword>
<dbReference type="SUPFAM" id="SSF51556">
    <property type="entry name" value="Metallo-dependent hydrolases"/>
    <property type="match status" value="1"/>
</dbReference>
<dbReference type="Gene3D" id="3.20.20.140">
    <property type="entry name" value="Metal-dependent hydrolases"/>
    <property type="match status" value="1"/>
</dbReference>
<name>A0AA42CI66_9PROT</name>
<dbReference type="RefSeq" id="WP_264714358.1">
    <property type="nucleotide sequence ID" value="NZ_JAPDNT010000010.1"/>
</dbReference>
<dbReference type="Proteomes" id="UP001165679">
    <property type="component" value="Unassembled WGS sequence"/>
</dbReference>
<evidence type="ECO:0000256" key="1">
    <source>
        <dbReference type="ARBA" id="ARBA00023239"/>
    </source>
</evidence>
<accession>A0AA42CI66</accession>
<dbReference type="PANTHER" id="PTHR21240:SF28">
    <property type="entry name" value="ISO-OROTATE DECARBOXYLASE (EUROFUNG)"/>
    <property type="match status" value="1"/>
</dbReference>
<evidence type="ECO:0000313" key="4">
    <source>
        <dbReference type="Proteomes" id="UP001165679"/>
    </source>
</evidence>
<dbReference type="GO" id="GO:0016831">
    <property type="term" value="F:carboxy-lyase activity"/>
    <property type="evidence" value="ECO:0007669"/>
    <property type="project" value="InterPro"/>
</dbReference>
<proteinExistence type="predicted"/>
<protein>
    <submittedName>
        <fullName evidence="3">Amidohydrolase</fullName>
    </submittedName>
</protein>
<dbReference type="EMBL" id="JAPDNT010000010">
    <property type="protein sequence ID" value="MCW3475637.1"/>
    <property type="molecule type" value="Genomic_DNA"/>
</dbReference>
<dbReference type="GO" id="GO:0019748">
    <property type="term" value="P:secondary metabolic process"/>
    <property type="evidence" value="ECO:0007669"/>
    <property type="project" value="TreeGrafter"/>
</dbReference>
<organism evidence="3 4">
    <name type="scientific">Limobrevibacterium gyesilva</name>
    <dbReference type="NCBI Taxonomy" id="2991712"/>
    <lineage>
        <taxon>Bacteria</taxon>
        <taxon>Pseudomonadati</taxon>
        <taxon>Pseudomonadota</taxon>
        <taxon>Alphaproteobacteria</taxon>
        <taxon>Acetobacterales</taxon>
        <taxon>Acetobacteraceae</taxon>
        <taxon>Limobrevibacterium</taxon>
    </lineage>
</organism>
<evidence type="ECO:0000313" key="3">
    <source>
        <dbReference type="EMBL" id="MCW3475637.1"/>
    </source>
</evidence>
<dbReference type="GO" id="GO:0016787">
    <property type="term" value="F:hydrolase activity"/>
    <property type="evidence" value="ECO:0007669"/>
    <property type="project" value="InterPro"/>
</dbReference>
<dbReference type="PANTHER" id="PTHR21240">
    <property type="entry name" value="2-AMINO-3-CARBOXYLMUCONATE-6-SEMIALDEHYDE DECARBOXYLASE"/>
    <property type="match status" value="1"/>
</dbReference>
<evidence type="ECO:0000259" key="2">
    <source>
        <dbReference type="Pfam" id="PF04909"/>
    </source>
</evidence>
<feature type="domain" description="Amidohydrolase-related" evidence="2">
    <location>
        <begin position="9"/>
        <end position="349"/>
    </location>
</feature>
<dbReference type="InterPro" id="IPR032465">
    <property type="entry name" value="ACMSD"/>
</dbReference>
<dbReference type="GO" id="GO:0005737">
    <property type="term" value="C:cytoplasm"/>
    <property type="evidence" value="ECO:0007669"/>
    <property type="project" value="TreeGrafter"/>
</dbReference>
<keyword evidence="4" id="KW-1185">Reference proteome</keyword>